<evidence type="ECO:0008006" key="3">
    <source>
        <dbReference type="Google" id="ProtNLM"/>
    </source>
</evidence>
<organism evidence="1 2">
    <name type="scientific">Dendryphion nanum</name>
    <dbReference type="NCBI Taxonomy" id="256645"/>
    <lineage>
        <taxon>Eukaryota</taxon>
        <taxon>Fungi</taxon>
        <taxon>Dikarya</taxon>
        <taxon>Ascomycota</taxon>
        <taxon>Pezizomycotina</taxon>
        <taxon>Dothideomycetes</taxon>
        <taxon>Pleosporomycetidae</taxon>
        <taxon>Pleosporales</taxon>
        <taxon>Torulaceae</taxon>
        <taxon>Dendryphion</taxon>
    </lineage>
</organism>
<accession>A0A9P9DE72</accession>
<proteinExistence type="predicted"/>
<sequence>MVGTSRIRFISLHAERFGLLDYFTKERFPLLVRIWDKVDMEDPQTLEFDAICRRAAPRFTLEFLETMVEWHKRPWFQRVWVVQEFSLATKATFVCGHERISAEQALLARQIFDHCHKDILRNVDDKNKAAFWAALYTLQNDDPSHPFFATRQQRKKFVAGIKPGTTISQLLRLLHVGNTMAATEPCDFIWGVLGLAVDAEQLGIKPNYAMKNRPDLVFTRTAKAVLEQDGLDLIALSQFPKPVKNLPSWVPDWTATIIPSFASPLDESTDQFTASGTSILELVKPVNDEILGLKGFHIDQIEKLGSEWHIPTYDFKNHVYNDQWLAMLIEVDDYCKESSFKNQGIYSSKERRAEAKWRVPIGDIEYTEARISVRARSSYEECYVDCKLELGFTDYDGPNEEELRARQRALRESGVGDKGWRYRQSMRGVVNKRPFLSSLGYVGMGPRNMQLGDHIVVFKGANIPYIVRRLEDGNYMFVGECYCDGIMDGGVIEERQEQEFFLV</sequence>
<gene>
    <name evidence="1" type="ORF">B0J11DRAFT_510135</name>
</gene>
<reference evidence="1" key="1">
    <citation type="journal article" date="2021" name="Nat. Commun.">
        <title>Genetic determinants of endophytism in the Arabidopsis root mycobiome.</title>
        <authorList>
            <person name="Mesny F."/>
            <person name="Miyauchi S."/>
            <person name="Thiergart T."/>
            <person name="Pickel B."/>
            <person name="Atanasova L."/>
            <person name="Karlsson M."/>
            <person name="Huettel B."/>
            <person name="Barry K.W."/>
            <person name="Haridas S."/>
            <person name="Chen C."/>
            <person name="Bauer D."/>
            <person name="Andreopoulos W."/>
            <person name="Pangilinan J."/>
            <person name="LaButti K."/>
            <person name="Riley R."/>
            <person name="Lipzen A."/>
            <person name="Clum A."/>
            <person name="Drula E."/>
            <person name="Henrissat B."/>
            <person name="Kohler A."/>
            <person name="Grigoriev I.V."/>
            <person name="Martin F.M."/>
            <person name="Hacquard S."/>
        </authorList>
    </citation>
    <scope>NUCLEOTIDE SEQUENCE</scope>
    <source>
        <strain evidence="1">MPI-CAGE-CH-0243</strain>
    </source>
</reference>
<protein>
    <recommendedName>
        <fullName evidence="3">Heterokaryon incompatibility domain-containing protein</fullName>
    </recommendedName>
</protein>
<evidence type="ECO:0000313" key="2">
    <source>
        <dbReference type="Proteomes" id="UP000700596"/>
    </source>
</evidence>
<dbReference type="AlphaFoldDB" id="A0A9P9DE72"/>
<comment type="caution">
    <text evidence="1">The sequence shown here is derived from an EMBL/GenBank/DDBJ whole genome shotgun (WGS) entry which is preliminary data.</text>
</comment>
<keyword evidence="2" id="KW-1185">Reference proteome</keyword>
<dbReference type="OrthoDB" id="2157530at2759"/>
<dbReference type="Pfam" id="PF26639">
    <property type="entry name" value="Het-6_barrel"/>
    <property type="match status" value="1"/>
</dbReference>
<dbReference type="InterPro" id="IPR052895">
    <property type="entry name" value="HetReg/Transcr_Mod"/>
</dbReference>
<dbReference type="Proteomes" id="UP000700596">
    <property type="component" value="Unassembled WGS sequence"/>
</dbReference>
<name>A0A9P9DE72_9PLEO</name>
<dbReference type="EMBL" id="JAGMWT010000014">
    <property type="protein sequence ID" value="KAH7117131.1"/>
    <property type="molecule type" value="Genomic_DNA"/>
</dbReference>
<dbReference type="PANTHER" id="PTHR24148">
    <property type="entry name" value="ANKYRIN REPEAT DOMAIN-CONTAINING PROTEIN 39 HOMOLOG-RELATED"/>
    <property type="match status" value="1"/>
</dbReference>
<dbReference type="PANTHER" id="PTHR24148:SF73">
    <property type="entry name" value="HET DOMAIN PROTEIN (AFU_ORTHOLOGUE AFUA_8G01020)"/>
    <property type="match status" value="1"/>
</dbReference>
<evidence type="ECO:0000313" key="1">
    <source>
        <dbReference type="EMBL" id="KAH7117131.1"/>
    </source>
</evidence>